<keyword evidence="5 10" id="KW-0694">RNA-binding</keyword>
<dbReference type="SUPFAM" id="SSF52374">
    <property type="entry name" value="Nucleotidylyl transferase"/>
    <property type="match status" value="1"/>
</dbReference>
<comment type="similarity">
    <text evidence="11">Belongs to the class-I aminoacyl-tRNA synthetase family.</text>
</comment>
<dbReference type="Proteomes" id="UP000176339">
    <property type="component" value="Unassembled WGS sequence"/>
</dbReference>
<dbReference type="InterPro" id="IPR014729">
    <property type="entry name" value="Rossmann-like_a/b/a_fold"/>
</dbReference>
<keyword evidence="7 11" id="KW-0030">Aminoacyl-tRNA synthetase</keyword>
<evidence type="ECO:0000256" key="3">
    <source>
        <dbReference type="ARBA" id="ARBA00022741"/>
    </source>
</evidence>
<dbReference type="Gene3D" id="1.10.240.10">
    <property type="entry name" value="Tyrosyl-Transfer RNA Synthetase"/>
    <property type="match status" value="1"/>
</dbReference>
<dbReference type="PANTHER" id="PTHR11766:SF1">
    <property type="entry name" value="TYROSINE--TRNA LIGASE"/>
    <property type="match status" value="1"/>
</dbReference>
<dbReference type="InterPro" id="IPR002307">
    <property type="entry name" value="Tyr-tRNA-ligase"/>
</dbReference>
<dbReference type="GO" id="GO:0003723">
    <property type="term" value="F:RNA binding"/>
    <property type="evidence" value="ECO:0007669"/>
    <property type="project" value="UniProtKB-KW"/>
</dbReference>
<proteinExistence type="inferred from homology"/>
<dbReference type="GO" id="GO:0004831">
    <property type="term" value="F:tyrosine-tRNA ligase activity"/>
    <property type="evidence" value="ECO:0007669"/>
    <property type="project" value="UniProtKB-UniRule"/>
</dbReference>
<evidence type="ECO:0000313" key="13">
    <source>
        <dbReference type="EMBL" id="OGE84478.1"/>
    </source>
</evidence>
<dbReference type="PRINTS" id="PR01040">
    <property type="entry name" value="TRNASYNTHTYR"/>
</dbReference>
<dbReference type="PANTHER" id="PTHR11766">
    <property type="entry name" value="TYROSYL-TRNA SYNTHETASE"/>
    <property type="match status" value="1"/>
</dbReference>
<evidence type="ECO:0000256" key="10">
    <source>
        <dbReference type="PROSITE-ProRule" id="PRU00182"/>
    </source>
</evidence>
<evidence type="ECO:0000256" key="4">
    <source>
        <dbReference type="ARBA" id="ARBA00022840"/>
    </source>
</evidence>
<dbReference type="Pfam" id="PF00579">
    <property type="entry name" value="tRNA-synt_1b"/>
    <property type="match status" value="1"/>
</dbReference>
<dbReference type="EMBL" id="MFEN01000010">
    <property type="protein sequence ID" value="OGE84478.1"/>
    <property type="molecule type" value="Genomic_DNA"/>
</dbReference>
<dbReference type="Gene3D" id="3.10.290.10">
    <property type="entry name" value="RNA-binding S4 domain"/>
    <property type="match status" value="1"/>
</dbReference>
<dbReference type="SUPFAM" id="SSF55174">
    <property type="entry name" value="Alpha-L RNA-binding motif"/>
    <property type="match status" value="1"/>
</dbReference>
<evidence type="ECO:0000256" key="2">
    <source>
        <dbReference type="ARBA" id="ARBA00022598"/>
    </source>
</evidence>
<dbReference type="GO" id="GO:0006437">
    <property type="term" value="P:tyrosyl-tRNA aminoacylation"/>
    <property type="evidence" value="ECO:0007669"/>
    <property type="project" value="UniProtKB-UniRule"/>
</dbReference>
<dbReference type="NCBIfam" id="TIGR00234">
    <property type="entry name" value="tyrS"/>
    <property type="match status" value="1"/>
</dbReference>
<evidence type="ECO:0000256" key="8">
    <source>
        <dbReference type="ARBA" id="ARBA00048248"/>
    </source>
</evidence>
<dbReference type="EC" id="6.1.1.1" evidence="1 9"/>
<dbReference type="AlphaFoldDB" id="A0A1F5P3L6"/>
<dbReference type="InterPro" id="IPR036986">
    <property type="entry name" value="S4_RNA-bd_sf"/>
</dbReference>
<dbReference type="GO" id="GO:0005524">
    <property type="term" value="F:ATP binding"/>
    <property type="evidence" value="ECO:0007669"/>
    <property type="project" value="UniProtKB-KW"/>
</dbReference>
<dbReference type="PROSITE" id="PS50889">
    <property type="entry name" value="S4"/>
    <property type="match status" value="1"/>
</dbReference>
<dbReference type="InterPro" id="IPR054608">
    <property type="entry name" value="SYY-like_C"/>
</dbReference>
<keyword evidence="3 11" id="KW-0547">Nucleotide-binding</keyword>
<evidence type="ECO:0000256" key="7">
    <source>
        <dbReference type="ARBA" id="ARBA00023146"/>
    </source>
</evidence>
<sequence length="391" mass="44051">MDIKTILERGVVEVIEKEHLEKALGSGKKLRVKLGIDPTSPNIHIGRAVVLLKLRQFQRMGHKVVFIVGDFTGLIGDTSDKDSERPMMSEAEIKKNMKTYFEQAFKILDKKQTETHYNSKWLKKLGFKEIGEMADLFGLHEITSRENVARRMSADKRVSTREVLYPIMQGYDSVAVKADVELGGTDQKFNLLAGRKIQKYHGQPQQDILMTELLEGTDGRKMSSSWGNTINITEPADEMFGKVMSISDELIIRYFTLCTEVPVDEIAGMALELKSKSVNPRNLKAKLAFEITKLYHEEKAARAAHEAFETKFGGNKGEIKADFELKKAAGVYSILDILVEGKLAPSRSEARRKMKEGAVEVDSHKLSDEFATVKLAKGTLIRLGKRFLRIK</sequence>
<dbReference type="InterPro" id="IPR024088">
    <property type="entry name" value="Tyr-tRNA-ligase_bac-type"/>
</dbReference>
<evidence type="ECO:0000256" key="1">
    <source>
        <dbReference type="ARBA" id="ARBA00013160"/>
    </source>
</evidence>
<keyword evidence="4 11" id="KW-0067">ATP-binding</keyword>
<protein>
    <recommendedName>
        <fullName evidence="1 9">Tyrosine--tRNA ligase</fullName>
        <ecNumber evidence="1 9">6.1.1.1</ecNumber>
    </recommendedName>
</protein>
<evidence type="ECO:0000256" key="5">
    <source>
        <dbReference type="ARBA" id="ARBA00022884"/>
    </source>
</evidence>
<feature type="domain" description="Tyrosine--tRNA ligase SYY-like C-terminal" evidence="12">
    <location>
        <begin position="332"/>
        <end position="375"/>
    </location>
</feature>
<dbReference type="GO" id="GO:0005829">
    <property type="term" value="C:cytosol"/>
    <property type="evidence" value="ECO:0007669"/>
    <property type="project" value="TreeGrafter"/>
</dbReference>
<keyword evidence="6 11" id="KW-0648">Protein biosynthesis</keyword>
<accession>A0A1F5P3L6</accession>
<evidence type="ECO:0000256" key="11">
    <source>
        <dbReference type="RuleBase" id="RU363036"/>
    </source>
</evidence>
<dbReference type="Gene3D" id="3.40.50.620">
    <property type="entry name" value="HUPs"/>
    <property type="match status" value="1"/>
</dbReference>
<name>A0A1F5P3L6_9BACT</name>
<dbReference type="InterPro" id="IPR002305">
    <property type="entry name" value="aa-tRNA-synth_Ic"/>
</dbReference>
<keyword evidence="2 11" id="KW-0436">Ligase</keyword>
<organism evidence="13 14">
    <name type="scientific">Candidatus Doudnabacteria bacterium RIFCSPHIGHO2_01_FULL_49_9</name>
    <dbReference type="NCBI Taxonomy" id="1817827"/>
    <lineage>
        <taxon>Bacteria</taxon>
        <taxon>Candidatus Doudnaibacteriota</taxon>
    </lineage>
</organism>
<comment type="caution">
    <text evidence="13">The sequence shown here is derived from an EMBL/GenBank/DDBJ whole genome shotgun (WGS) entry which is preliminary data.</text>
</comment>
<comment type="catalytic activity">
    <reaction evidence="8">
        <text>tRNA(Tyr) + L-tyrosine + ATP = L-tyrosyl-tRNA(Tyr) + AMP + diphosphate + H(+)</text>
        <dbReference type="Rhea" id="RHEA:10220"/>
        <dbReference type="Rhea" id="RHEA-COMP:9706"/>
        <dbReference type="Rhea" id="RHEA-COMP:9707"/>
        <dbReference type="ChEBI" id="CHEBI:15378"/>
        <dbReference type="ChEBI" id="CHEBI:30616"/>
        <dbReference type="ChEBI" id="CHEBI:33019"/>
        <dbReference type="ChEBI" id="CHEBI:58315"/>
        <dbReference type="ChEBI" id="CHEBI:78442"/>
        <dbReference type="ChEBI" id="CHEBI:78536"/>
        <dbReference type="ChEBI" id="CHEBI:456215"/>
        <dbReference type="EC" id="6.1.1.1"/>
    </reaction>
</comment>
<gene>
    <name evidence="13" type="ORF">A2846_01070</name>
</gene>
<evidence type="ECO:0000259" key="12">
    <source>
        <dbReference type="Pfam" id="PF22421"/>
    </source>
</evidence>
<reference evidence="13 14" key="1">
    <citation type="journal article" date="2016" name="Nat. Commun.">
        <title>Thousands of microbial genomes shed light on interconnected biogeochemical processes in an aquifer system.</title>
        <authorList>
            <person name="Anantharaman K."/>
            <person name="Brown C.T."/>
            <person name="Hug L.A."/>
            <person name="Sharon I."/>
            <person name="Castelle C.J."/>
            <person name="Probst A.J."/>
            <person name="Thomas B.C."/>
            <person name="Singh A."/>
            <person name="Wilkins M.J."/>
            <person name="Karaoz U."/>
            <person name="Brodie E.L."/>
            <person name="Williams K.H."/>
            <person name="Hubbard S.S."/>
            <person name="Banfield J.F."/>
        </authorList>
    </citation>
    <scope>NUCLEOTIDE SEQUENCE [LARGE SCALE GENOMIC DNA]</scope>
</reference>
<evidence type="ECO:0000256" key="9">
    <source>
        <dbReference type="NCBIfam" id="TIGR00234"/>
    </source>
</evidence>
<evidence type="ECO:0000313" key="14">
    <source>
        <dbReference type="Proteomes" id="UP000176339"/>
    </source>
</evidence>
<evidence type="ECO:0000256" key="6">
    <source>
        <dbReference type="ARBA" id="ARBA00022917"/>
    </source>
</evidence>
<dbReference type="Pfam" id="PF22421">
    <property type="entry name" value="SYY_C-terminal"/>
    <property type="match status" value="1"/>
</dbReference>